<gene>
    <name evidence="1" type="ORF">T05_9858</name>
</gene>
<accession>A0A0V0U1Y7</accession>
<dbReference type="AlphaFoldDB" id="A0A0V0U1Y7"/>
<comment type="caution">
    <text evidence="1">The sequence shown here is derived from an EMBL/GenBank/DDBJ whole genome shotgun (WGS) entry which is preliminary data.</text>
</comment>
<evidence type="ECO:0000313" key="2">
    <source>
        <dbReference type="Proteomes" id="UP000055048"/>
    </source>
</evidence>
<proteinExistence type="predicted"/>
<reference evidence="1 2" key="1">
    <citation type="submission" date="2015-01" db="EMBL/GenBank/DDBJ databases">
        <title>Evolution of Trichinella species and genotypes.</title>
        <authorList>
            <person name="Korhonen P.K."/>
            <person name="Edoardo P."/>
            <person name="Giuseppe L.R."/>
            <person name="Gasser R.B."/>
        </authorList>
    </citation>
    <scope>NUCLEOTIDE SEQUENCE [LARGE SCALE GENOMIC DNA]</scope>
    <source>
        <strain evidence="1">ISS417</strain>
    </source>
</reference>
<dbReference type="Proteomes" id="UP000055048">
    <property type="component" value="Unassembled WGS sequence"/>
</dbReference>
<dbReference type="EMBL" id="JYDJ01000079">
    <property type="protein sequence ID" value="KRX45290.1"/>
    <property type="molecule type" value="Genomic_DNA"/>
</dbReference>
<protein>
    <submittedName>
        <fullName evidence="1">Uncharacterized protein</fullName>
    </submittedName>
</protein>
<keyword evidence="2" id="KW-1185">Reference proteome</keyword>
<sequence>MSFVKDGASSNDAALIFVRITEQNRTEQNNSNTYILSTENSIAKLACSSILGLVHSEFQRFSVWAPGESWLKFDAHEAGDLSPLLLNDSAGVERFLFISIVINSGSLSLRWLKIWFVVSNDLLKSENCCIRGIRFHPASRTTCLAKGNSSSRRVSKAVHTS</sequence>
<organism evidence="1 2">
    <name type="scientific">Trichinella murrelli</name>
    <dbReference type="NCBI Taxonomy" id="144512"/>
    <lineage>
        <taxon>Eukaryota</taxon>
        <taxon>Metazoa</taxon>
        <taxon>Ecdysozoa</taxon>
        <taxon>Nematoda</taxon>
        <taxon>Enoplea</taxon>
        <taxon>Dorylaimia</taxon>
        <taxon>Trichinellida</taxon>
        <taxon>Trichinellidae</taxon>
        <taxon>Trichinella</taxon>
    </lineage>
</organism>
<evidence type="ECO:0000313" key="1">
    <source>
        <dbReference type="EMBL" id="KRX45290.1"/>
    </source>
</evidence>
<name>A0A0V0U1Y7_9BILA</name>